<feature type="domain" description="FAD-binding" evidence="4">
    <location>
        <begin position="4"/>
        <end position="358"/>
    </location>
</feature>
<evidence type="ECO:0000259" key="4">
    <source>
        <dbReference type="Pfam" id="PF01494"/>
    </source>
</evidence>
<dbReference type="Proteomes" id="UP001299970">
    <property type="component" value="Unassembled WGS sequence"/>
</dbReference>
<keyword evidence="3" id="KW-0274">FAD</keyword>
<dbReference type="InterPro" id="IPR002938">
    <property type="entry name" value="FAD-bd"/>
</dbReference>
<comment type="cofactor">
    <cofactor evidence="1">
        <name>FAD</name>
        <dbReference type="ChEBI" id="CHEBI:57692"/>
    </cofactor>
</comment>
<dbReference type="GO" id="GO:0004497">
    <property type="term" value="F:monooxygenase activity"/>
    <property type="evidence" value="ECO:0007669"/>
    <property type="project" value="UniProtKB-KW"/>
</dbReference>
<gene>
    <name evidence="5" type="ORF">MMF94_13555</name>
</gene>
<proteinExistence type="predicted"/>
<accession>A0ABS9TDU2</accession>
<dbReference type="RefSeq" id="WP_241036729.1">
    <property type="nucleotide sequence ID" value="NZ_BAAAJF010000039.1"/>
</dbReference>
<keyword evidence="6" id="KW-1185">Reference proteome</keyword>
<protein>
    <submittedName>
        <fullName evidence="5">FAD-dependent monooxygenase</fullName>
    </submittedName>
</protein>
<evidence type="ECO:0000313" key="5">
    <source>
        <dbReference type="EMBL" id="MCH6166709.1"/>
    </source>
</evidence>
<sequence>MSTLDVIIAGGGPNGLLLACELRLAGVRPVVVERLPERSHEHRANGLVGQVVRMLHRRGLYERLSGMPGPPIPAPRFVFGGLPLLLDQLPDNPLTILGLPQPELVRRLEAHARELGVDLRYGHDVTAMAQDGDGVTVEVNAPGGTQELRARYLVGADGGHSTVRKLAGIGFPGVTREDTVSRSTHVSLPASVLDPGTGGVRAGDVHVPPFFHFRTDHGVFVYAPFAGGPMVTTLEWNRPADEQAEPMSLDEMRASIRRVLGADIPLGPPEGNGPHLLRRLTGGNTRLAESFRAGRVLLLGDAAHVHSAIGGPGLNLGLQDAVNLGWKLAGTVRGWAPDDLLDTYESERRPVSERVVMHTQAQSALISPGAEITALRELFAELLGEERVVRHIAELMSGADIRYDWGLTEPHPLVGRWAPDLEPTEGGENLAELMKTARPVLLDLSGALGNAAERWNDRVDLVEGRVADGPTALLIRPDGYVAWASSDREPDLETLRTALTRWFGEPA</sequence>
<evidence type="ECO:0000256" key="1">
    <source>
        <dbReference type="ARBA" id="ARBA00001974"/>
    </source>
</evidence>
<dbReference type="Gene3D" id="3.50.50.60">
    <property type="entry name" value="FAD/NAD(P)-binding domain"/>
    <property type="match status" value="2"/>
</dbReference>
<evidence type="ECO:0000256" key="3">
    <source>
        <dbReference type="ARBA" id="ARBA00022827"/>
    </source>
</evidence>
<keyword evidence="2" id="KW-0285">Flavoprotein</keyword>
<dbReference type="Gene3D" id="3.40.30.120">
    <property type="match status" value="1"/>
</dbReference>
<keyword evidence="5" id="KW-0560">Oxidoreductase</keyword>
<dbReference type="PANTHER" id="PTHR43004">
    <property type="entry name" value="TRK SYSTEM POTASSIUM UPTAKE PROTEIN"/>
    <property type="match status" value="1"/>
</dbReference>
<evidence type="ECO:0000313" key="6">
    <source>
        <dbReference type="Proteomes" id="UP001299970"/>
    </source>
</evidence>
<dbReference type="EMBL" id="JAKXMK010000010">
    <property type="protein sequence ID" value="MCH6166709.1"/>
    <property type="molecule type" value="Genomic_DNA"/>
</dbReference>
<dbReference type="SUPFAM" id="SSF51905">
    <property type="entry name" value="FAD/NAD(P)-binding domain"/>
    <property type="match status" value="1"/>
</dbReference>
<dbReference type="PANTHER" id="PTHR43004:SF19">
    <property type="entry name" value="BINDING MONOOXYGENASE, PUTATIVE (JCVI)-RELATED"/>
    <property type="match status" value="1"/>
</dbReference>
<evidence type="ECO:0000256" key="2">
    <source>
        <dbReference type="ARBA" id="ARBA00022630"/>
    </source>
</evidence>
<dbReference type="InterPro" id="IPR036188">
    <property type="entry name" value="FAD/NAD-bd_sf"/>
</dbReference>
<reference evidence="5 6" key="1">
    <citation type="submission" date="2022-03" db="EMBL/GenBank/DDBJ databases">
        <title>Pseudonocardia alaer sp. nov., a novel actinomycete isolated from reed forest soil.</title>
        <authorList>
            <person name="Wang L."/>
        </authorList>
    </citation>
    <scope>NUCLEOTIDE SEQUENCE [LARGE SCALE GENOMIC DNA]</scope>
    <source>
        <strain evidence="5 6">Y-16303</strain>
    </source>
</reference>
<dbReference type="Pfam" id="PF21274">
    <property type="entry name" value="Rng_hyd_C"/>
    <property type="match status" value="1"/>
</dbReference>
<dbReference type="Pfam" id="PF01494">
    <property type="entry name" value="FAD_binding_3"/>
    <property type="match status" value="1"/>
</dbReference>
<dbReference type="InterPro" id="IPR050641">
    <property type="entry name" value="RIFMO-like"/>
</dbReference>
<name>A0ABS9TDU2_9PSEU</name>
<dbReference type="PRINTS" id="PR00420">
    <property type="entry name" value="RNGMNOXGNASE"/>
</dbReference>
<organism evidence="5 6">
    <name type="scientific">Pseudonocardia alaniniphila</name>
    <dbReference type="NCBI Taxonomy" id="75291"/>
    <lineage>
        <taxon>Bacteria</taxon>
        <taxon>Bacillati</taxon>
        <taxon>Actinomycetota</taxon>
        <taxon>Actinomycetes</taxon>
        <taxon>Pseudonocardiales</taxon>
        <taxon>Pseudonocardiaceae</taxon>
        <taxon>Pseudonocardia</taxon>
    </lineage>
</organism>
<keyword evidence="5" id="KW-0503">Monooxygenase</keyword>
<comment type="caution">
    <text evidence="5">The sequence shown here is derived from an EMBL/GenBank/DDBJ whole genome shotgun (WGS) entry which is preliminary data.</text>
</comment>